<dbReference type="InterPro" id="IPR000485">
    <property type="entry name" value="AsnC-type_HTH_dom"/>
</dbReference>
<dbReference type="RefSeq" id="WP_189082999.1">
    <property type="nucleotide sequence ID" value="NZ_BMMX01000071.1"/>
</dbReference>
<evidence type="ECO:0000313" key="5">
    <source>
        <dbReference type="EMBL" id="GGL19880.1"/>
    </source>
</evidence>
<dbReference type="SMART" id="SM00344">
    <property type="entry name" value="HTH_ASNC"/>
    <property type="match status" value="2"/>
</dbReference>
<evidence type="ECO:0000259" key="4">
    <source>
        <dbReference type="PROSITE" id="PS50956"/>
    </source>
</evidence>
<dbReference type="Pfam" id="PF13404">
    <property type="entry name" value="HTH_AsnC-type"/>
    <property type="match status" value="2"/>
</dbReference>
<dbReference type="SUPFAM" id="SSF46785">
    <property type="entry name" value="Winged helix' DNA-binding domain"/>
    <property type="match status" value="1"/>
</dbReference>
<dbReference type="InterPro" id="IPR036388">
    <property type="entry name" value="WH-like_DNA-bd_sf"/>
</dbReference>
<dbReference type="GO" id="GO:0043200">
    <property type="term" value="P:response to amino acid"/>
    <property type="evidence" value="ECO:0007669"/>
    <property type="project" value="TreeGrafter"/>
</dbReference>
<dbReference type="PROSITE" id="PS50956">
    <property type="entry name" value="HTH_ASNC_2"/>
    <property type="match status" value="1"/>
</dbReference>
<gene>
    <name evidence="5" type="primary">asnC</name>
    <name evidence="5" type="ORF">GCM10012284_63090</name>
</gene>
<feature type="domain" description="HTH asnC-type" evidence="4">
    <location>
        <begin position="12"/>
        <end position="86"/>
    </location>
</feature>
<dbReference type="GO" id="GO:0043565">
    <property type="term" value="F:sequence-specific DNA binding"/>
    <property type="evidence" value="ECO:0007669"/>
    <property type="project" value="InterPro"/>
</dbReference>
<comment type="caution">
    <text evidence="5">The sequence shown here is derived from an EMBL/GenBank/DDBJ whole genome shotgun (WGS) entry which is preliminary data.</text>
</comment>
<dbReference type="GO" id="GO:0005829">
    <property type="term" value="C:cytosol"/>
    <property type="evidence" value="ECO:0007669"/>
    <property type="project" value="TreeGrafter"/>
</dbReference>
<keyword evidence="6" id="KW-1185">Reference proteome</keyword>
<sequence>MTTRASSENITFDEWDRRILHALQLAPRAPFARMGAVLGVSEQTVARRYQRMRTRGVLRVLGRLDPDRLPDTTSWVLRIGCRPGTAAATARALARRDDTAWVAITAGGAELTCRVAVRDTGDGGEGLLHQLPRASHVLSLSAHQVLHRFVGRGEADWVAVGDELSAAQRAELAAASPQADPDRSVRVEPSDAPLLEALARDGRASFAALAAATGWSQRQVAGRVEALTAGGALWFDVDTAVASMGFRTMAYLWFTVAPAHLASVGARLADHRTIVWAAAVTGSGNIMAAALCRDAPSLYRYLTTDVAGIDEVRTLETVPVLTRVKQARFLVENGLLKDPAM</sequence>
<dbReference type="Gene3D" id="1.10.10.10">
    <property type="entry name" value="Winged helix-like DNA-binding domain superfamily/Winged helix DNA-binding domain"/>
    <property type="match status" value="2"/>
</dbReference>
<keyword evidence="3" id="KW-0804">Transcription</keyword>
<reference evidence="5" key="1">
    <citation type="journal article" date="2014" name="Int. J. Syst. Evol. Microbiol.">
        <title>Complete genome sequence of Corynebacterium casei LMG S-19264T (=DSM 44701T), isolated from a smear-ripened cheese.</title>
        <authorList>
            <consortium name="US DOE Joint Genome Institute (JGI-PGF)"/>
            <person name="Walter F."/>
            <person name="Albersmeier A."/>
            <person name="Kalinowski J."/>
            <person name="Ruckert C."/>
        </authorList>
    </citation>
    <scope>NUCLEOTIDE SEQUENCE</scope>
    <source>
        <strain evidence="5">CGMCC 4.7299</strain>
    </source>
</reference>
<proteinExistence type="predicted"/>
<dbReference type="SUPFAM" id="SSF54909">
    <property type="entry name" value="Dimeric alpha+beta barrel"/>
    <property type="match status" value="1"/>
</dbReference>
<evidence type="ECO:0000256" key="2">
    <source>
        <dbReference type="ARBA" id="ARBA00023125"/>
    </source>
</evidence>
<dbReference type="Proteomes" id="UP000656042">
    <property type="component" value="Unassembled WGS sequence"/>
</dbReference>
<dbReference type="PANTHER" id="PTHR30154">
    <property type="entry name" value="LEUCINE-RESPONSIVE REGULATORY PROTEIN"/>
    <property type="match status" value="1"/>
</dbReference>
<dbReference type="PANTHER" id="PTHR30154:SF34">
    <property type="entry name" value="TRANSCRIPTIONAL REGULATOR AZLB"/>
    <property type="match status" value="1"/>
</dbReference>
<reference evidence="5" key="2">
    <citation type="submission" date="2020-09" db="EMBL/GenBank/DDBJ databases">
        <authorList>
            <person name="Sun Q."/>
            <person name="Zhou Y."/>
        </authorList>
    </citation>
    <scope>NUCLEOTIDE SEQUENCE</scope>
    <source>
        <strain evidence="5">CGMCC 4.7299</strain>
    </source>
</reference>
<dbReference type="Gene3D" id="3.30.70.920">
    <property type="match status" value="1"/>
</dbReference>
<dbReference type="Pfam" id="PF01037">
    <property type="entry name" value="AsnC_trans_reg"/>
    <property type="match status" value="1"/>
</dbReference>
<keyword evidence="1" id="KW-0805">Transcription regulation</keyword>
<dbReference type="EMBL" id="BMMX01000071">
    <property type="protein sequence ID" value="GGL19880.1"/>
    <property type="molecule type" value="Genomic_DNA"/>
</dbReference>
<keyword evidence="2" id="KW-0238">DNA-binding</keyword>
<organism evidence="5 6">
    <name type="scientific">Mangrovihabitans endophyticus</name>
    <dbReference type="NCBI Taxonomy" id="1751298"/>
    <lineage>
        <taxon>Bacteria</taxon>
        <taxon>Bacillati</taxon>
        <taxon>Actinomycetota</taxon>
        <taxon>Actinomycetes</taxon>
        <taxon>Micromonosporales</taxon>
        <taxon>Micromonosporaceae</taxon>
        <taxon>Mangrovihabitans</taxon>
    </lineage>
</organism>
<dbReference type="InterPro" id="IPR036390">
    <property type="entry name" value="WH_DNA-bd_sf"/>
</dbReference>
<dbReference type="InterPro" id="IPR019888">
    <property type="entry name" value="Tscrpt_reg_AsnC-like"/>
</dbReference>
<evidence type="ECO:0000256" key="3">
    <source>
        <dbReference type="ARBA" id="ARBA00023163"/>
    </source>
</evidence>
<protein>
    <submittedName>
        <fullName evidence="5">AsnC family transcriptional regulator</fullName>
    </submittedName>
</protein>
<evidence type="ECO:0000256" key="1">
    <source>
        <dbReference type="ARBA" id="ARBA00023015"/>
    </source>
</evidence>
<evidence type="ECO:0000313" key="6">
    <source>
        <dbReference type="Proteomes" id="UP000656042"/>
    </source>
</evidence>
<dbReference type="AlphaFoldDB" id="A0A8J3FRX0"/>
<accession>A0A8J3FRX0</accession>
<name>A0A8J3FRX0_9ACTN</name>
<dbReference type="InterPro" id="IPR019887">
    <property type="entry name" value="Tscrpt_reg_AsnC/Lrp_C"/>
</dbReference>
<dbReference type="InterPro" id="IPR011008">
    <property type="entry name" value="Dimeric_a/b-barrel"/>
</dbReference>